<dbReference type="PANTHER" id="PTHR12049">
    <property type="entry name" value="PROTEIN ARGININE METHYLTRANSFERASE NDUFAF7, MITOCHONDRIAL"/>
    <property type="match status" value="1"/>
</dbReference>
<evidence type="ECO:0000256" key="1">
    <source>
        <dbReference type="ARBA" id="ARBA00022603"/>
    </source>
</evidence>
<keyword evidence="4" id="KW-1185">Reference proteome</keyword>
<dbReference type="GO" id="GO:0008168">
    <property type="term" value="F:methyltransferase activity"/>
    <property type="evidence" value="ECO:0007669"/>
    <property type="project" value="UniProtKB-KW"/>
</dbReference>
<organism evidence="3 4">
    <name type="scientific">Bacillus carboniphilus</name>
    <dbReference type="NCBI Taxonomy" id="86663"/>
    <lineage>
        <taxon>Bacteria</taxon>
        <taxon>Bacillati</taxon>
        <taxon>Bacillota</taxon>
        <taxon>Bacilli</taxon>
        <taxon>Bacillales</taxon>
        <taxon>Bacillaceae</taxon>
        <taxon>Bacillus</taxon>
    </lineage>
</organism>
<evidence type="ECO:0000313" key="3">
    <source>
        <dbReference type="EMBL" id="GAA0345794.1"/>
    </source>
</evidence>
<comment type="caution">
    <text evidence="3">The sequence shown here is derived from an EMBL/GenBank/DDBJ whole genome shotgun (WGS) entry which is preliminary data.</text>
</comment>
<dbReference type="PANTHER" id="PTHR12049:SF7">
    <property type="entry name" value="PROTEIN ARGININE METHYLTRANSFERASE NDUFAF7, MITOCHONDRIAL"/>
    <property type="match status" value="1"/>
</dbReference>
<sequence>MNNLKEKIIHRIKQETNEFIPFDVFMEMALYEPELGYYAKEKEKVGRKGDFITTPFLSDVFAEVFCDYCSDDFTENSWNYFCEIGAGTGKFLQAWSTYMEQKYPGIHNDIMYRVVEKSKYHQQLIKAIPASVEIVDDITSLKPMKGIVFANEWLDALPVKVVTKLHGHMYEVCVGEENGQIVERMRLINEEPLIKFIQRYQITPREGHRIEVPYLLPDIFSALSHNLILGKLILVDYMYSLEDWQQPELREGSIRGYQNHQLKRNVLTNPGEMDITYHIPIEPLIKIAKEQGFTLMESERQDQFLMKHGILNKLQDHTQLDPFHPTVKRNRAIQSLISPSGMSAYFRVLVFEKEKRASF</sequence>
<dbReference type="Pfam" id="PF02636">
    <property type="entry name" value="Methyltransf_28"/>
    <property type="match status" value="1"/>
</dbReference>
<evidence type="ECO:0000256" key="2">
    <source>
        <dbReference type="ARBA" id="ARBA00022679"/>
    </source>
</evidence>
<keyword evidence="1 3" id="KW-0489">Methyltransferase</keyword>
<name>A0ABP3GHK6_9BACI</name>
<dbReference type="InterPro" id="IPR003788">
    <property type="entry name" value="NDUFAF7"/>
</dbReference>
<reference evidence="4" key="1">
    <citation type="journal article" date="2019" name="Int. J. Syst. Evol. Microbiol.">
        <title>The Global Catalogue of Microorganisms (GCM) 10K type strain sequencing project: providing services to taxonomists for standard genome sequencing and annotation.</title>
        <authorList>
            <consortium name="The Broad Institute Genomics Platform"/>
            <consortium name="The Broad Institute Genome Sequencing Center for Infectious Disease"/>
            <person name="Wu L."/>
            <person name="Ma J."/>
        </authorList>
    </citation>
    <scope>NUCLEOTIDE SEQUENCE [LARGE SCALE GENOMIC DNA]</scope>
    <source>
        <strain evidence="4">JCM 9731</strain>
    </source>
</reference>
<dbReference type="InterPro" id="IPR029063">
    <property type="entry name" value="SAM-dependent_MTases_sf"/>
</dbReference>
<dbReference type="SUPFAM" id="SSF53335">
    <property type="entry name" value="S-adenosyl-L-methionine-dependent methyltransferases"/>
    <property type="match status" value="1"/>
</dbReference>
<dbReference type="GO" id="GO:0032259">
    <property type="term" value="P:methylation"/>
    <property type="evidence" value="ECO:0007669"/>
    <property type="project" value="UniProtKB-KW"/>
</dbReference>
<dbReference type="Gene3D" id="3.40.50.12710">
    <property type="match status" value="1"/>
</dbReference>
<evidence type="ECO:0000313" key="4">
    <source>
        <dbReference type="Proteomes" id="UP001500782"/>
    </source>
</evidence>
<keyword evidence="2" id="KW-0808">Transferase</keyword>
<accession>A0ABP3GHK6</accession>
<proteinExistence type="predicted"/>
<dbReference type="RefSeq" id="WP_343803365.1">
    <property type="nucleotide sequence ID" value="NZ_BAAADJ010000064.1"/>
</dbReference>
<dbReference type="Proteomes" id="UP001500782">
    <property type="component" value="Unassembled WGS sequence"/>
</dbReference>
<dbReference type="InterPro" id="IPR038375">
    <property type="entry name" value="NDUFAF7_sf"/>
</dbReference>
<gene>
    <name evidence="3" type="ORF">GCM10008967_40260</name>
</gene>
<protein>
    <submittedName>
        <fullName evidence="3">SAM-dependent methyltransferase</fullName>
    </submittedName>
</protein>
<dbReference type="EMBL" id="BAAADJ010000064">
    <property type="protein sequence ID" value="GAA0345794.1"/>
    <property type="molecule type" value="Genomic_DNA"/>
</dbReference>